<protein>
    <submittedName>
        <fullName evidence="2">Uncharacterized protein</fullName>
    </submittedName>
</protein>
<comment type="caution">
    <text evidence="2">The sequence shown here is derived from an EMBL/GenBank/DDBJ whole genome shotgun (WGS) entry which is preliminary data.</text>
</comment>
<reference evidence="2" key="1">
    <citation type="submission" date="2015-01" db="EMBL/GenBank/DDBJ databases">
        <authorList>
            <consortium name="The Broad Institute Genomics Platform"/>
            <person name="Cuomo C."/>
            <person name="Litvintseva A."/>
            <person name="Chen Y."/>
            <person name="Heitman J."/>
            <person name="Sun S."/>
            <person name="Springer D."/>
            <person name="Dromer F."/>
            <person name="Young S."/>
            <person name="Zeng Q."/>
            <person name="Gargeya S."/>
            <person name="Abouelleil A."/>
            <person name="Alvarado L."/>
            <person name="Chapman S.B."/>
            <person name="Gainer-Dewar J."/>
            <person name="Goldberg J."/>
            <person name="Griggs A."/>
            <person name="Gujja S."/>
            <person name="Hansen M."/>
            <person name="Howarth C."/>
            <person name="Imamovic A."/>
            <person name="Larimer J."/>
            <person name="Murphy C."/>
            <person name="Naylor J."/>
            <person name="Pearson M."/>
            <person name="Priest M."/>
            <person name="Roberts A."/>
            <person name="Saif S."/>
            <person name="Shea T."/>
            <person name="Sykes S."/>
            <person name="Wortman J."/>
            <person name="Nusbaum C."/>
            <person name="Birren B."/>
        </authorList>
    </citation>
    <scope>NUCLEOTIDE SEQUENCE</scope>
    <source>
        <strain evidence="2">IND107</strain>
    </source>
</reference>
<feature type="compositionally biased region" description="Basic and acidic residues" evidence="1">
    <location>
        <begin position="459"/>
        <end position="471"/>
    </location>
</feature>
<feature type="region of interest" description="Disordered" evidence="1">
    <location>
        <begin position="436"/>
        <end position="497"/>
    </location>
</feature>
<sequence>MTADTDVHSSMPKNMDTSKSAPKPSLLFADDYSLSSPASSTKSETPNSSALPTPLSLPASRESAKNLDPLATHRLPQHLPLASPNNETLLTPLMSRHHQDYFGNTSPGTATAERHDLSPHTASSGSRSGSTSGSGVKSVLAKIQASFPEQQRRYNLSSHPLHPSQPSQYFDAPVPVPANSRKGKGYNTYESCMEGALGHDIKASTYQIGTERAYHHLNRSNELFIIALTFRLSDKKAMLGRSRVPVQLAINYHPPHVAIASLREAVSTLRSLTHLAPQSLTARETLAQACSLLSSTLHEIEDYIEDENAVWNGEIGELAREALQNWEEVAAERMDRIRAMRNIANLVARVQLASGESSLERLRHTFALGVELDEEDFRVLLQDMALLSDECRQRAAKLKGRKGSVASTLAWESLKQLDDAKTIYANMLRWVWRKRKPRRKGHTRNESPASFGLHSRNHGTRENVDQTIKEEGEGENSISRRESNSLSNGSDGLDAAHRKGSSALTAVSEGVELSFAIRPPYRSSVTSIPTPGRRSSWLPSPTDMAAVRARRKSSLASPRSQSFASHDGGHEGLPALHHPRRISSTGSLTLPNGISAWNRKPSVMSIPSDDVAPQSREQASAKAEEFAERKAKWGYRKRLARDVRQKRKEFW</sequence>
<feature type="compositionally biased region" description="Polar residues" evidence="1">
    <location>
        <begin position="33"/>
        <end position="51"/>
    </location>
</feature>
<proteinExistence type="predicted"/>
<feature type="region of interest" description="Disordered" evidence="1">
    <location>
        <begin position="1"/>
        <end position="62"/>
    </location>
</feature>
<feature type="compositionally biased region" description="Polar residues" evidence="1">
    <location>
        <begin position="11"/>
        <end position="20"/>
    </location>
</feature>
<dbReference type="EMBL" id="ATAM02000001">
    <property type="protein sequence ID" value="KAL0256017.1"/>
    <property type="molecule type" value="Genomic_DNA"/>
</dbReference>
<feature type="compositionally biased region" description="Polar residues" evidence="1">
    <location>
        <begin position="554"/>
        <end position="564"/>
    </location>
</feature>
<evidence type="ECO:0000256" key="1">
    <source>
        <dbReference type="SAM" id="MobiDB-lite"/>
    </source>
</evidence>
<dbReference type="Proteomes" id="UP000054399">
    <property type="component" value="Unassembled WGS sequence"/>
</dbReference>
<dbReference type="RefSeq" id="XP_066617294.1">
    <property type="nucleotide sequence ID" value="XM_066755393.1"/>
</dbReference>
<dbReference type="GeneID" id="91987687"/>
<feature type="region of interest" description="Disordered" evidence="1">
    <location>
        <begin position="522"/>
        <end position="587"/>
    </location>
</feature>
<feature type="compositionally biased region" description="Low complexity" evidence="1">
    <location>
        <begin position="123"/>
        <end position="135"/>
    </location>
</feature>
<evidence type="ECO:0000313" key="2">
    <source>
        <dbReference type="EMBL" id="KAL0256017.1"/>
    </source>
</evidence>
<reference evidence="2" key="2">
    <citation type="submission" date="2024-01" db="EMBL/GenBank/DDBJ databases">
        <title>Comparative genomics of Cryptococcus and Kwoniella reveals pathogenesis evolution and contrasting modes of karyotype evolution via chromosome fusion or intercentromeric recombination.</title>
        <authorList>
            <person name="Coelho M.A."/>
            <person name="David-Palma M."/>
            <person name="Shea T."/>
            <person name="Bowers K."/>
            <person name="Mcginley-Smith S."/>
            <person name="Mohammad A.W."/>
            <person name="Gnirke A."/>
            <person name="Yurkov A.M."/>
            <person name="Nowrousian M."/>
            <person name="Sun S."/>
            <person name="Cuomo C.A."/>
            <person name="Heitman J."/>
        </authorList>
    </citation>
    <scope>NUCLEOTIDE SEQUENCE</scope>
    <source>
        <strain evidence="2">IND107</strain>
    </source>
</reference>
<organism evidence="2 3">
    <name type="scientific">Cryptococcus tetragattii IND107</name>
    <dbReference type="NCBI Taxonomy" id="1296105"/>
    <lineage>
        <taxon>Eukaryota</taxon>
        <taxon>Fungi</taxon>
        <taxon>Dikarya</taxon>
        <taxon>Basidiomycota</taxon>
        <taxon>Agaricomycotina</taxon>
        <taxon>Tremellomycetes</taxon>
        <taxon>Tremellales</taxon>
        <taxon>Cryptococcaceae</taxon>
        <taxon>Cryptococcus</taxon>
        <taxon>Cryptococcus gattii species complex</taxon>
    </lineage>
</organism>
<evidence type="ECO:0000313" key="3">
    <source>
        <dbReference type="Proteomes" id="UP000054399"/>
    </source>
</evidence>
<feature type="region of interest" description="Disordered" evidence="1">
    <location>
        <begin position="98"/>
        <end position="137"/>
    </location>
</feature>
<accession>A0ABR3C5W6</accession>
<gene>
    <name evidence="2" type="ORF">I308_100829</name>
</gene>
<keyword evidence="3" id="KW-1185">Reference proteome</keyword>
<name>A0ABR3C5W6_9TREE</name>